<organism evidence="2 3">
    <name type="scientific">Podospora aff. communis PSN243</name>
    <dbReference type="NCBI Taxonomy" id="3040156"/>
    <lineage>
        <taxon>Eukaryota</taxon>
        <taxon>Fungi</taxon>
        <taxon>Dikarya</taxon>
        <taxon>Ascomycota</taxon>
        <taxon>Pezizomycotina</taxon>
        <taxon>Sordariomycetes</taxon>
        <taxon>Sordariomycetidae</taxon>
        <taxon>Sordariales</taxon>
        <taxon>Podosporaceae</taxon>
        <taxon>Podospora</taxon>
    </lineage>
</organism>
<feature type="transmembrane region" description="Helical" evidence="1">
    <location>
        <begin position="284"/>
        <end position="302"/>
    </location>
</feature>
<keyword evidence="3" id="KW-1185">Reference proteome</keyword>
<keyword evidence="1" id="KW-0812">Transmembrane</keyword>
<evidence type="ECO:0000313" key="2">
    <source>
        <dbReference type="EMBL" id="KAK4442027.1"/>
    </source>
</evidence>
<name>A0AAV9G3J7_9PEZI</name>
<reference evidence="2" key="2">
    <citation type="submission" date="2023-05" db="EMBL/GenBank/DDBJ databases">
        <authorList>
            <consortium name="Lawrence Berkeley National Laboratory"/>
            <person name="Steindorff A."/>
            <person name="Hensen N."/>
            <person name="Bonometti L."/>
            <person name="Westerberg I."/>
            <person name="Brannstrom I.O."/>
            <person name="Guillou S."/>
            <person name="Cros-Aarteil S."/>
            <person name="Calhoun S."/>
            <person name="Haridas S."/>
            <person name="Kuo A."/>
            <person name="Mondo S."/>
            <person name="Pangilinan J."/>
            <person name="Riley R."/>
            <person name="Labutti K."/>
            <person name="Andreopoulos B."/>
            <person name="Lipzen A."/>
            <person name="Chen C."/>
            <person name="Yanf M."/>
            <person name="Daum C."/>
            <person name="Ng V."/>
            <person name="Clum A."/>
            <person name="Ohm R."/>
            <person name="Martin F."/>
            <person name="Silar P."/>
            <person name="Natvig D."/>
            <person name="Lalanne C."/>
            <person name="Gautier V."/>
            <person name="Ament-Velasquez S.L."/>
            <person name="Kruys A."/>
            <person name="Hutchinson M.I."/>
            <person name="Powell A.J."/>
            <person name="Barry K."/>
            <person name="Miller A.N."/>
            <person name="Grigoriev I.V."/>
            <person name="Debuchy R."/>
            <person name="Gladieux P."/>
            <person name="Thoren M.H."/>
            <person name="Johannesson H."/>
        </authorList>
    </citation>
    <scope>NUCLEOTIDE SEQUENCE</scope>
    <source>
        <strain evidence="2">PSN243</strain>
    </source>
</reference>
<gene>
    <name evidence="2" type="ORF">QBC34DRAFT_419355</name>
</gene>
<evidence type="ECO:0000313" key="3">
    <source>
        <dbReference type="Proteomes" id="UP001321760"/>
    </source>
</evidence>
<reference evidence="2" key="1">
    <citation type="journal article" date="2023" name="Mol. Phylogenet. Evol.">
        <title>Genome-scale phylogeny and comparative genomics of the fungal order Sordariales.</title>
        <authorList>
            <person name="Hensen N."/>
            <person name="Bonometti L."/>
            <person name="Westerberg I."/>
            <person name="Brannstrom I.O."/>
            <person name="Guillou S."/>
            <person name="Cros-Aarteil S."/>
            <person name="Calhoun S."/>
            <person name="Haridas S."/>
            <person name="Kuo A."/>
            <person name="Mondo S."/>
            <person name="Pangilinan J."/>
            <person name="Riley R."/>
            <person name="LaButti K."/>
            <person name="Andreopoulos B."/>
            <person name="Lipzen A."/>
            <person name="Chen C."/>
            <person name="Yan M."/>
            <person name="Daum C."/>
            <person name="Ng V."/>
            <person name="Clum A."/>
            <person name="Steindorff A."/>
            <person name="Ohm R.A."/>
            <person name="Martin F."/>
            <person name="Silar P."/>
            <person name="Natvig D.O."/>
            <person name="Lalanne C."/>
            <person name="Gautier V."/>
            <person name="Ament-Velasquez S.L."/>
            <person name="Kruys A."/>
            <person name="Hutchinson M.I."/>
            <person name="Powell A.J."/>
            <person name="Barry K."/>
            <person name="Miller A.N."/>
            <person name="Grigoriev I.V."/>
            <person name="Debuchy R."/>
            <person name="Gladieux P."/>
            <person name="Hiltunen Thoren M."/>
            <person name="Johannesson H."/>
        </authorList>
    </citation>
    <scope>NUCLEOTIDE SEQUENCE</scope>
    <source>
        <strain evidence="2">PSN243</strain>
    </source>
</reference>
<evidence type="ECO:0000256" key="1">
    <source>
        <dbReference type="SAM" id="Phobius"/>
    </source>
</evidence>
<comment type="caution">
    <text evidence="2">The sequence shown here is derived from an EMBL/GenBank/DDBJ whole genome shotgun (WGS) entry which is preliminary data.</text>
</comment>
<sequence>MPLLTVAPLAYQSGDLSFSQWMTLFTLCLAPIIAHIIAGAPEPTYLCRSRPKWHERMCIYSPFTILWRYAAITDRRIRALHWSPSDLAAANAIFWTSHGWDGSEEMAARSVQYCVRLPDHSRMTLFSSDSIKTIIVTLQGIQAIFLNGPQAYKTGGNVGFIAQWHAGVSFGNITSVLALYGLLRLFAAFWITDEFSYVSLDDIPLAASRAWAISSDSLQIQTTETDVELLVQSQHDGDQLKMLPTRFMPTSIWSRIFRFAYVSLFSAPILVFLARIFLLQDRDLQVSVSAMASIASMVYFWSPGVGYKPTMLFGTAAGRQSSPVLTRCGIKLSPLGLPSRWLDC</sequence>
<protein>
    <submittedName>
        <fullName evidence="2">Uncharacterized protein</fullName>
    </submittedName>
</protein>
<keyword evidence="1" id="KW-0472">Membrane</keyword>
<proteinExistence type="predicted"/>
<feature type="transmembrane region" description="Helical" evidence="1">
    <location>
        <begin position="256"/>
        <end position="278"/>
    </location>
</feature>
<dbReference type="EMBL" id="MU866038">
    <property type="protein sequence ID" value="KAK4442027.1"/>
    <property type="molecule type" value="Genomic_DNA"/>
</dbReference>
<dbReference type="AlphaFoldDB" id="A0AAV9G3J7"/>
<accession>A0AAV9G3J7</accession>
<keyword evidence="1" id="KW-1133">Transmembrane helix</keyword>
<feature type="transmembrane region" description="Helical" evidence="1">
    <location>
        <begin position="20"/>
        <end position="40"/>
    </location>
</feature>
<dbReference type="Proteomes" id="UP001321760">
    <property type="component" value="Unassembled WGS sequence"/>
</dbReference>